<evidence type="ECO:0000256" key="1">
    <source>
        <dbReference type="ARBA" id="ARBA00009067"/>
    </source>
</evidence>
<reference evidence="4 5" key="1">
    <citation type="submission" date="2016-10" db="EMBL/GenBank/DDBJ databases">
        <authorList>
            <person name="de Groot N.N."/>
        </authorList>
    </citation>
    <scope>NUCLEOTIDE SEQUENCE [LARGE SCALE GENOMIC DNA]</scope>
    <source>
        <strain evidence="4 5">DSM 20581</strain>
    </source>
</reference>
<evidence type="ECO:0000313" key="5">
    <source>
        <dbReference type="Proteomes" id="UP000199136"/>
    </source>
</evidence>
<dbReference type="GO" id="GO:0004175">
    <property type="term" value="F:endopeptidase activity"/>
    <property type="evidence" value="ECO:0007669"/>
    <property type="project" value="UniProtKB-ARBA"/>
</dbReference>
<evidence type="ECO:0000259" key="3">
    <source>
        <dbReference type="Pfam" id="PF02517"/>
    </source>
</evidence>
<dbReference type="Proteomes" id="UP000199136">
    <property type="component" value="Unassembled WGS sequence"/>
</dbReference>
<feature type="transmembrane region" description="Helical" evidence="2">
    <location>
        <begin position="119"/>
        <end position="137"/>
    </location>
</feature>
<protein>
    <recommendedName>
        <fullName evidence="3">CAAX prenyl protease 2/Lysostaphin resistance protein A-like domain-containing protein</fullName>
    </recommendedName>
</protein>
<dbReference type="STRING" id="82801.SAMN04488506_1475"/>
<dbReference type="Pfam" id="PF02517">
    <property type="entry name" value="Rce1-like"/>
    <property type="match status" value="1"/>
</dbReference>
<organism evidence="4 5">
    <name type="scientific">Desemzia incerta</name>
    <dbReference type="NCBI Taxonomy" id="82801"/>
    <lineage>
        <taxon>Bacteria</taxon>
        <taxon>Bacillati</taxon>
        <taxon>Bacillota</taxon>
        <taxon>Bacilli</taxon>
        <taxon>Lactobacillales</taxon>
        <taxon>Carnobacteriaceae</taxon>
        <taxon>Desemzia</taxon>
    </lineage>
</organism>
<accession>A0A1I5XLM8</accession>
<keyword evidence="2" id="KW-1133">Transmembrane helix</keyword>
<feature type="transmembrane region" description="Helical" evidence="2">
    <location>
        <begin position="198"/>
        <end position="217"/>
    </location>
</feature>
<keyword evidence="2" id="KW-0472">Membrane</keyword>
<keyword evidence="2" id="KW-0812">Transmembrane</keyword>
<proteinExistence type="inferred from homology"/>
<dbReference type="InterPro" id="IPR052710">
    <property type="entry name" value="CAAX_protease"/>
</dbReference>
<dbReference type="OrthoDB" id="2194912at2"/>
<keyword evidence="5" id="KW-1185">Reference proteome</keyword>
<evidence type="ECO:0000313" key="4">
    <source>
        <dbReference type="EMBL" id="SFQ32838.1"/>
    </source>
</evidence>
<sequence length="218" mass="24535">MNNLVKSPYVKIILIYVLAQFFPVFLLFFVPENAIFDAAIYSQIIAFVVGSIWMFIVNHRSTFNNSLENTPPVPKKNIILWGIAGMFLAYIGQYLAIFIETFLLNIPIGSQNTAGLVDIVNNYPLFLLLIAIFGPIMEEFVFRKVIFGYLFDITGGIGAAVISSLIFAFIHFDGHYLLYSVMGFVFCYLYWKTKSIAAPIIAHALMNATVTVANLLLY</sequence>
<name>A0A1I5XLM8_9LACT</name>
<dbReference type="RefSeq" id="WP_092480516.1">
    <property type="nucleotide sequence ID" value="NZ_FOXW01000005.1"/>
</dbReference>
<dbReference type="GO" id="GO:0080120">
    <property type="term" value="P:CAAX-box protein maturation"/>
    <property type="evidence" value="ECO:0007669"/>
    <property type="project" value="UniProtKB-ARBA"/>
</dbReference>
<dbReference type="EMBL" id="FOXW01000005">
    <property type="protein sequence ID" value="SFQ32838.1"/>
    <property type="molecule type" value="Genomic_DNA"/>
</dbReference>
<feature type="transmembrane region" description="Helical" evidence="2">
    <location>
        <begin position="36"/>
        <end position="57"/>
    </location>
</feature>
<dbReference type="InterPro" id="IPR003675">
    <property type="entry name" value="Rce1/LyrA-like_dom"/>
</dbReference>
<feature type="transmembrane region" description="Helical" evidence="2">
    <location>
        <begin position="149"/>
        <end position="170"/>
    </location>
</feature>
<evidence type="ECO:0000256" key="2">
    <source>
        <dbReference type="SAM" id="Phobius"/>
    </source>
</evidence>
<dbReference type="AlphaFoldDB" id="A0A1I5XLM8"/>
<feature type="transmembrane region" description="Helical" evidence="2">
    <location>
        <begin position="78"/>
        <end position="99"/>
    </location>
</feature>
<gene>
    <name evidence="4" type="ORF">SAMN04488506_1475</name>
</gene>
<dbReference type="PANTHER" id="PTHR36435">
    <property type="entry name" value="SLR1288 PROTEIN"/>
    <property type="match status" value="1"/>
</dbReference>
<feature type="transmembrane region" description="Helical" evidence="2">
    <location>
        <begin position="12"/>
        <end position="30"/>
    </location>
</feature>
<feature type="domain" description="CAAX prenyl protease 2/Lysostaphin resistance protein A-like" evidence="3">
    <location>
        <begin position="123"/>
        <end position="208"/>
    </location>
</feature>
<dbReference type="PANTHER" id="PTHR36435:SF6">
    <property type="entry name" value="ABORTIVE INFECTION PROTEIN"/>
    <property type="match status" value="1"/>
</dbReference>
<comment type="similarity">
    <text evidence="1">Belongs to the UPF0177 family.</text>
</comment>